<gene>
    <name evidence="2" type="ORF">CARN1_1706</name>
</gene>
<dbReference type="InterPro" id="IPR051695">
    <property type="entry name" value="Phosphoglycerate_Mutase"/>
</dbReference>
<protein>
    <submittedName>
        <fullName evidence="2">Putative Phosphoglycerate mutase (PGAM)</fullName>
    </submittedName>
</protein>
<dbReference type="PANTHER" id="PTHR46517">
    <property type="entry name" value="FRUCTOSE-2,6-BISPHOSPHATASE TIGAR"/>
    <property type="match status" value="1"/>
</dbReference>
<dbReference type="SUPFAM" id="SSF53254">
    <property type="entry name" value="Phosphoglycerate mutase-like"/>
    <property type="match status" value="1"/>
</dbReference>
<name>E6PDR8_9ZZZZ</name>
<comment type="caution">
    <text evidence="2">The sequence shown here is derived from an EMBL/GenBank/DDBJ whole genome shotgun (WGS) entry which is preliminary data.</text>
</comment>
<dbReference type="Pfam" id="PF00300">
    <property type="entry name" value="His_Phos_1"/>
    <property type="match status" value="1"/>
</dbReference>
<evidence type="ECO:0000256" key="1">
    <source>
        <dbReference type="ARBA" id="ARBA00022801"/>
    </source>
</evidence>
<keyword evidence="1" id="KW-0378">Hydrolase</keyword>
<organism evidence="2">
    <name type="scientific">mine drainage metagenome</name>
    <dbReference type="NCBI Taxonomy" id="410659"/>
    <lineage>
        <taxon>unclassified sequences</taxon>
        <taxon>metagenomes</taxon>
        <taxon>ecological metagenomes</taxon>
    </lineage>
</organism>
<dbReference type="GO" id="GO:0045820">
    <property type="term" value="P:negative regulation of glycolytic process"/>
    <property type="evidence" value="ECO:0007669"/>
    <property type="project" value="TreeGrafter"/>
</dbReference>
<proteinExistence type="predicted"/>
<dbReference type="CDD" id="cd07067">
    <property type="entry name" value="HP_PGM_like"/>
    <property type="match status" value="1"/>
</dbReference>
<dbReference type="GO" id="GO:0004331">
    <property type="term" value="F:fructose-2,6-bisphosphate 2-phosphatase activity"/>
    <property type="evidence" value="ECO:0007669"/>
    <property type="project" value="TreeGrafter"/>
</dbReference>
<dbReference type="PANTHER" id="PTHR46517:SF1">
    <property type="entry name" value="FRUCTOSE-2,6-BISPHOSPHATASE TIGAR"/>
    <property type="match status" value="1"/>
</dbReference>
<evidence type="ECO:0000313" key="2">
    <source>
        <dbReference type="EMBL" id="CBH74603.1"/>
    </source>
</evidence>
<dbReference type="Gene3D" id="3.40.50.1240">
    <property type="entry name" value="Phosphoglycerate mutase-like"/>
    <property type="match status" value="1"/>
</dbReference>
<dbReference type="EMBL" id="CABL01000002">
    <property type="protein sequence ID" value="CBH74603.1"/>
    <property type="molecule type" value="Genomic_DNA"/>
</dbReference>
<dbReference type="InterPro" id="IPR029033">
    <property type="entry name" value="His_PPase_superfam"/>
</dbReference>
<dbReference type="GO" id="GO:0005829">
    <property type="term" value="C:cytosol"/>
    <property type="evidence" value="ECO:0007669"/>
    <property type="project" value="TreeGrafter"/>
</dbReference>
<reference evidence="2" key="1">
    <citation type="submission" date="2009-10" db="EMBL/GenBank/DDBJ databases">
        <title>Diversity of trophic interactions inside an arsenic-rich microbial ecosystem.</title>
        <authorList>
            <person name="Bertin P.N."/>
            <person name="Heinrich-Salmeron A."/>
            <person name="Pelletier E."/>
            <person name="Goulhen-Chollet F."/>
            <person name="Arsene-Ploetze F."/>
            <person name="Gallien S."/>
            <person name="Calteau A."/>
            <person name="Vallenet D."/>
            <person name="Casiot C."/>
            <person name="Chane-Woon-Ming B."/>
            <person name="Giloteaux L."/>
            <person name="Barakat M."/>
            <person name="Bonnefoy V."/>
            <person name="Bruneel O."/>
            <person name="Chandler M."/>
            <person name="Cleiss J."/>
            <person name="Duran R."/>
            <person name="Elbaz-Poulichet F."/>
            <person name="Fonknechten N."/>
            <person name="Lauga B."/>
            <person name="Mornico D."/>
            <person name="Ortet P."/>
            <person name="Schaeffer C."/>
            <person name="Siguier P."/>
            <person name="Alexander Thil Smith A."/>
            <person name="Van Dorsselaer A."/>
            <person name="Weissenbach J."/>
            <person name="Medigue C."/>
            <person name="Le Paslier D."/>
        </authorList>
    </citation>
    <scope>NUCLEOTIDE SEQUENCE</scope>
</reference>
<dbReference type="GO" id="GO:0043456">
    <property type="term" value="P:regulation of pentose-phosphate shunt"/>
    <property type="evidence" value="ECO:0007669"/>
    <property type="project" value="TreeGrafter"/>
</dbReference>
<dbReference type="InterPro" id="IPR013078">
    <property type="entry name" value="His_Pase_superF_clade-1"/>
</dbReference>
<sequence length="218" mass="23826">MELLLVRHGLTAWNSSGRFQGRSDIPLSLDGVAQARAAAEALAEERIDAAFSSDLLRAAVTAETILFGRPIPIALDARLREFDFGAWEGKTWAEITDAFPSVGGATFTSARDYHPQDGETFADVRRRVGSWLAEIAPYDDRRILVVAHAGTLHALLAELLGPAFDAMTVRFSHASITRIEYVDRTARLLTLDDTAHLRAPKVPPAVVPSLRRGERPGD</sequence>
<dbReference type="AlphaFoldDB" id="E6PDR8"/>
<dbReference type="SMART" id="SM00855">
    <property type="entry name" value="PGAM"/>
    <property type="match status" value="1"/>
</dbReference>
<accession>E6PDR8</accession>